<dbReference type="Pfam" id="PF07727">
    <property type="entry name" value="RVT_2"/>
    <property type="match status" value="1"/>
</dbReference>
<dbReference type="STRING" id="3641.A0A061EMD4"/>
<dbReference type="SUPFAM" id="SSF53098">
    <property type="entry name" value="Ribonuclease H-like"/>
    <property type="match status" value="1"/>
</dbReference>
<keyword evidence="4" id="KW-0808">Transferase</keyword>
<dbReference type="PROSITE" id="PS50994">
    <property type="entry name" value="INTEGRASE"/>
    <property type="match status" value="1"/>
</dbReference>
<feature type="domain" description="CCHC-type" evidence="2">
    <location>
        <begin position="17"/>
        <end position="30"/>
    </location>
</feature>
<accession>A0A061EMD4</accession>
<protein>
    <submittedName>
        <fullName evidence="4">Cysteine-rich RLK (RECEPTOR-like protein kinase) 8</fullName>
    </submittedName>
</protein>
<evidence type="ECO:0000259" key="3">
    <source>
        <dbReference type="PROSITE" id="PS50994"/>
    </source>
</evidence>
<dbReference type="GO" id="GO:0015074">
    <property type="term" value="P:DNA integration"/>
    <property type="evidence" value="ECO:0007669"/>
    <property type="project" value="InterPro"/>
</dbReference>
<dbReference type="OMA" id="MASTICE"/>
<keyword evidence="4" id="KW-0418">Kinase</keyword>
<keyword evidence="1" id="KW-0863">Zinc-finger</keyword>
<dbReference type="AlphaFoldDB" id="A0A061EMD4"/>
<dbReference type="InterPro" id="IPR036397">
    <property type="entry name" value="RNaseH_sf"/>
</dbReference>
<organism evidence="4 5">
    <name type="scientific">Theobroma cacao</name>
    <name type="common">Cacao</name>
    <name type="synonym">Cocoa</name>
    <dbReference type="NCBI Taxonomy" id="3641"/>
    <lineage>
        <taxon>Eukaryota</taxon>
        <taxon>Viridiplantae</taxon>
        <taxon>Streptophyta</taxon>
        <taxon>Embryophyta</taxon>
        <taxon>Tracheophyta</taxon>
        <taxon>Spermatophyta</taxon>
        <taxon>Magnoliopsida</taxon>
        <taxon>eudicotyledons</taxon>
        <taxon>Gunneridae</taxon>
        <taxon>Pentapetalae</taxon>
        <taxon>rosids</taxon>
        <taxon>malvids</taxon>
        <taxon>Malvales</taxon>
        <taxon>Malvaceae</taxon>
        <taxon>Byttnerioideae</taxon>
        <taxon>Theobroma</taxon>
    </lineage>
</organism>
<dbReference type="EMBL" id="CM001882">
    <property type="protein sequence ID" value="EOY03489.1"/>
    <property type="molecule type" value="Genomic_DNA"/>
</dbReference>
<dbReference type="PANTHER" id="PTHR11439">
    <property type="entry name" value="GAG-POL-RELATED RETROTRANSPOSON"/>
    <property type="match status" value="1"/>
</dbReference>
<proteinExistence type="predicted"/>
<dbReference type="InterPro" id="IPR013103">
    <property type="entry name" value="RVT_2"/>
</dbReference>
<dbReference type="InterPro" id="IPR043502">
    <property type="entry name" value="DNA/RNA_pol_sf"/>
</dbReference>
<dbReference type="PANTHER" id="PTHR11439:SF498">
    <property type="entry name" value="DNAK FAMILY PROTEIN"/>
    <property type="match status" value="1"/>
</dbReference>
<dbReference type="InParanoid" id="A0A061EMD4"/>
<dbReference type="PROSITE" id="PS50158">
    <property type="entry name" value="ZF_CCHC"/>
    <property type="match status" value="1"/>
</dbReference>
<dbReference type="Proteomes" id="UP000026915">
    <property type="component" value="Chromosome 4"/>
</dbReference>
<dbReference type="Gramene" id="EOY03489">
    <property type="protein sequence ID" value="EOY03489"/>
    <property type="gene ID" value="TCM_018579"/>
</dbReference>
<dbReference type="InterPro" id="IPR001878">
    <property type="entry name" value="Znf_CCHC"/>
</dbReference>
<sequence>MASTSKNKKKRRPDISCSHCGKKGHLKEKCFRIIGFPKDFKFTKDKDKGSFRKHTSSINSVSAGSSSFVETPIQLSQEEELIGLDFITAYPVNNCFVQLPNNLQATVTLIETIKLISLLVLHNVLCAPSFQFNLVSDSWIVTGVARMSSGLYFVQDNQDDQYLSKFNIDKILKFPSTVFANGCKTIRNQFDIWHFRLGHIPSNRISVLHRQHPKLHCSDNLICDIFTIKCIRSDNGKEFRLSDFFNSTGIIHQLSCTETPQQNGVVERKHQHLFNVARALLHQSSLPIKFWGDAVLTVAHIINRTPSKLLHNKSPYECLYHKSPCYDYFKVFGSLCYVSTLESHRTKFAKKASKCVFIGYPNGTKGFKSTKSAIGSSAFPKTVGMHDPTLYYFFFFYFNSANSARLTSLSTELPISQLPSTSDIASTLYTHISLSNSPLLDYISSVSQYASNSGSNLKRSTRIKHKDAMTAELIALEENGTWSIVPLPSNSHAIGCKWVYKIKMNTDGSVDKYKARLVEKGYNQREGFDYQETFNPVAKQSTVRVFMALAASQEWQLSQLDINNAFLNGHLEETMYMQLPQGFSVKREYQHTKPSIKLVCKLHKSLNGLKQASRQWNSKFTATLLEYGFKQSMSDYSLFTLVTNKGEFVALLVYVDDILLGSNSIQAICDVKAYLSSKYKLKDLGLVKYFLGLEVASSSEGISLCQIKYMLDLLKEFSLLGAKPITTLIDYNHELKKKTKADKGVDSTGYKQLIGKLFYLTFTRPDISYAIQTLSQFMDNHIEEHQVAAHRVLKYLKGSPRQGILMKFVSDLKRTAYYDSDWARCPDTRKSVVARSSTEAEYRAMASTICEVMWLKSLLTNFGISQDTPIKLYCDNQSAIHMSKNPIFHKRTKHIEIDCHVIREKVVEPTHVSTIDQIAYLFTKALQPKQFYRLLGKMHVNNIHMHLELENQPGKELIEDQEKRLMNSKLKGLTKE</sequence>
<dbReference type="InterPro" id="IPR012337">
    <property type="entry name" value="RNaseH-like_sf"/>
</dbReference>
<evidence type="ECO:0000259" key="2">
    <source>
        <dbReference type="PROSITE" id="PS50158"/>
    </source>
</evidence>
<dbReference type="SUPFAM" id="SSF56672">
    <property type="entry name" value="DNA/RNA polymerases"/>
    <property type="match status" value="1"/>
</dbReference>
<dbReference type="GO" id="GO:0003676">
    <property type="term" value="F:nucleic acid binding"/>
    <property type="evidence" value="ECO:0007669"/>
    <property type="project" value="InterPro"/>
</dbReference>
<dbReference type="CDD" id="cd09272">
    <property type="entry name" value="RNase_HI_RT_Ty1"/>
    <property type="match status" value="1"/>
</dbReference>
<keyword evidence="1" id="KW-0862">Zinc</keyword>
<feature type="domain" description="Integrase catalytic" evidence="3">
    <location>
        <begin position="231"/>
        <end position="323"/>
    </location>
</feature>
<keyword evidence="1" id="KW-0479">Metal-binding</keyword>
<dbReference type="GO" id="GO:0016301">
    <property type="term" value="F:kinase activity"/>
    <property type="evidence" value="ECO:0007669"/>
    <property type="project" value="UniProtKB-KW"/>
</dbReference>
<keyword evidence="5" id="KW-1185">Reference proteome</keyword>
<evidence type="ECO:0000313" key="4">
    <source>
        <dbReference type="EMBL" id="EOY03489.1"/>
    </source>
</evidence>
<dbReference type="InterPro" id="IPR057670">
    <property type="entry name" value="SH3_retrovirus"/>
</dbReference>
<dbReference type="HOGENOM" id="CLU_001650_5_1_1"/>
<reference evidence="4 5" key="1">
    <citation type="journal article" date="2013" name="Genome Biol.">
        <title>The genome sequence of the most widely cultivated cacao type and its use to identify candidate genes regulating pod color.</title>
        <authorList>
            <person name="Motamayor J.C."/>
            <person name="Mockaitis K."/>
            <person name="Schmutz J."/>
            <person name="Haiminen N."/>
            <person name="Iii D.L."/>
            <person name="Cornejo O."/>
            <person name="Findley S.D."/>
            <person name="Zheng P."/>
            <person name="Utro F."/>
            <person name="Royaert S."/>
            <person name="Saski C."/>
            <person name="Jenkins J."/>
            <person name="Podicheti R."/>
            <person name="Zhao M."/>
            <person name="Scheffler B.E."/>
            <person name="Stack J.C."/>
            <person name="Feltus F.A."/>
            <person name="Mustiga G.M."/>
            <person name="Amores F."/>
            <person name="Phillips W."/>
            <person name="Marelli J.P."/>
            <person name="May G.D."/>
            <person name="Shapiro H."/>
            <person name="Ma J."/>
            <person name="Bustamante C.D."/>
            <person name="Schnell R.J."/>
            <person name="Main D."/>
            <person name="Gilbert D."/>
            <person name="Parida L."/>
            <person name="Kuhn D.N."/>
        </authorList>
    </citation>
    <scope>NUCLEOTIDE SEQUENCE [LARGE SCALE GENOMIC DNA]</scope>
    <source>
        <strain evidence="5">cv. Matina 1-6</strain>
    </source>
</reference>
<dbReference type="Gene3D" id="3.30.420.10">
    <property type="entry name" value="Ribonuclease H-like superfamily/Ribonuclease H"/>
    <property type="match status" value="1"/>
</dbReference>
<name>A0A061EMD4_THECC</name>
<dbReference type="Pfam" id="PF25597">
    <property type="entry name" value="SH3_retrovirus"/>
    <property type="match status" value="1"/>
</dbReference>
<dbReference type="eggNOG" id="KOG0017">
    <property type="taxonomic scope" value="Eukaryota"/>
</dbReference>
<dbReference type="GO" id="GO:0008270">
    <property type="term" value="F:zinc ion binding"/>
    <property type="evidence" value="ECO:0007669"/>
    <property type="project" value="UniProtKB-KW"/>
</dbReference>
<evidence type="ECO:0000256" key="1">
    <source>
        <dbReference type="PROSITE-ProRule" id="PRU00047"/>
    </source>
</evidence>
<gene>
    <name evidence="4" type="ORF">TCM_018579</name>
</gene>
<evidence type="ECO:0000313" key="5">
    <source>
        <dbReference type="Proteomes" id="UP000026915"/>
    </source>
</evidence>
<dbReference type="InterPro" id="IPR001584">
    <property type="entry name" value="Integrase_cat-core"/>
</dbReference>